<dbReference type="PANTHER" id="PTHR23074:SF17">
    <property type="entry name" value="FIDGETIN-LIKE PROTEIN 1"/>
    <property type="match status" value="1"/>
</dbReference>
<dbReference type="PROSITE" id="PS00674">
    <property type="entry name" value="AAA"/>
    <property type="match status" value="1"/>
</dbReference>
<sequence length="327" mass="37653">MSSSDSDSFDNSFHNTDSPLIDENVKNFLNSLPYELGNILQGCICDIDREAKWKDIIGLKKIKETFLLNIYIAPRYPSIFKGIRKPLRNFILYGPPGNGKTFIARTLATMTKRKFLLVTKSVISSMWVGNTAKLIKAVFDLAVLMSPSILFFDEMDGICSKRRSADSNYDRENKSELLVKFEEMSKKQKDVCVIGATNFPWDIDPAIKRRFDTEIYIPLPCLKDIKKILIKNLSELEIDNDFNFDNVAQKLIGYSASDIVRICKLAVNKPIQEFFSSIKFDLSKLKNADMIPKFFVKEEDFYYVIEKTPSTITKSMIQEYYIYKSDK</sequence>
<reference evidence="6" key="2">
    <citation type="submission" date="2020-12" db="UniProtKB">
        <authorList>
            <consortium name="WormBaseParasite"/>
        </authorList>
    </citation>
    <scope>IDENTIFICATION</scope>
</reference>
<protein>
    <submittedName>
        <fullName evidence="4">AAA+ ATPase domain and ATPase, AAA-type, core domain and P-loop containing nucleoside triphosphate hydrolase domain-containing protein</fullName>
    </submittedName>
</protein>
<evidence type="ECO:0000313" key="5">
    <source>
        <dbReference type="Proteomes" id="UP000035682"/>
    </source>
</evidence>
<dbReference type="SUPFAM" id="SSF52540">
    <property type="entry name" value="P-loop containing nucleoside triphosphate hydrolases"/>
    <property type="match status" value="1"/>
</dbReference>
<dbReference type="AlphaFoldDB" id="A0A090N0A1"/>
<evidence type="ECO:0000256" key="2">
    <source>
        <dbReference type="RuleBase" id="RU003651"/>
    </source>
</evidence>
<dbReference type="Proteomes" id="UP000035682">
    <property type="component" value="Unplaced"/>
</dbReference>
<evidence type="ECO:0000313" key="6">
    <source>
        <dbReference type="WBParaSite" id="SRAE_2000495800.1"/>
    </source>
</evidence>
<evidence type="ECO:0000313" key="7">
    <source>
        <dbReference type="WormBase" id="SRAE_2000495800"/>
    </source>
</evidence>
<dbReference type="PANTHER" id="PTHR23074">
    <property type="entry name" value="AAA DOMAIN-CONTAINING"/>
    <property type="match status" value="1"/>
</dbReference>
<dbReference type="GeneID" id="36382698"/>
<dbReference type="InterPro" id="IPR003960">
    <property type="entry name" value="ATPase_AAA_CS"/>
</dbReference>
<dbReference type="InterPro" id="IPR027417">
    <property type="entry name" value="P-loop_NTPase"/>
</dbReference>
<proteinExistence type="inferred from homology"/>
<keyword evidence="2" id="KW-0067">ATP-binding</keyword>
<evidence type="ECO:0000256" key="1">
    <source>
        <dbReference type="ARBA" id="ARBA00006914"/>
    </source>
</evidence>
<evidence type="ECO:0000259" key="3">
    <source>
        <dbReference type="SMART" id="SM00382"/>
    </source>
</evidence>
<organism evidence="4">
    <name type="scientific">Strongyloides ratti</name>
    <name type="common">Parasitic roundworm</name>
    <dbReference type="NCBI Taxonomy" id="34506"/>
    <lineage>
        <taxon>Eukaryota</taxon>
        <taxon>Metazoa</taxon>
        <taxon>Ecdysozoa</taxon>
        <taxon>Nematoda</taxon>
        <taxon>Chromadorea</taxon>
        <taxon>Rhabditida</taxon>
        <taxon>Tylenchina</taxon>
        <taxon>Panagrolaimomorpha</taxon>
        <taxon>Strongyloidoidea</taxon>
        <taxon>Strongyloididae</taxon>
        <taxon>Strongyloides</taxon>
    </lineage>
</organism>
<dbReference type="SMART" id="SM00382">
    <property type="entry name" value="AAA"/>
    <property type="match status" value="1"/>
</dbReference>
<dbReference type="OrthoDB" id="5334845at2759"/>
<dbReference type="WormBase" id="SRAE_2000495800">
    <property type="protein sequence ID" value="SRP03942"/>
    <property type="gene ID" value="WBGene00265205"/>
</dbReference>
<feature type="domain" description="AAA+ ATPase" evidence="3">
    <location>
        <begin position="86"/>
        <end position="221"/>
    </location>
</feature>
<keyword evidence="4" id="KW-0378">Hydrolase</keyword>
<dbReference type="CTD" id="36382698"/>
<dbReference type="InterPro" id="IPR050304">
    <property type="entry name" value="MT-severing_AAA_ATPase"/>
</dbReference>
<dbReference type="EMBL" id="LN609529">
    <property type="protein sequence ID" value="CEF70325.1"/>
    <property type="molecule type" value="Genomic_DNA"/>
</dbReference>
<dbReference type="Pfam" id="PF00004">
    <property type="entry name" value="AAA"/>
    <property type="match status" value="1"/>
</dbReference>
<gene>
    <name evidence="4 6 7" type="ORF">SRAE_2000495800</name>
</gene>
<dbReference type="STRING" id="34506.A0A090N0A1"/>
<name>A0A090N0A1_STRRB</name>
<dbReference type="InterPro" id="IPR003593">
    <property type="entry name" value="AAA+_ATPase"/>
</dbReference>
<comment type="similarity">
    <text evidence="1 2">Belongs to the AAA ATPase family.</text>
</comment>
<dbReference type="RefSeq" id="XP_024509524.1">
    <property type="nucleotide sequence ID" value="XM_024643903.1"/>
</dbReference>
<keyword evidence="2" id="KW-0547">Nucleotide-binding</keyword>
<dbReference type="WBParaSite" id="SRAE_2000495800.1">
    <property type="protein sequence ID" value="SRAE_2000495800.1"/>
    <property type="gene ID" value="WBGene00265205"/>
</dbReference>
<dbReference type="InterPro" id="IPR003959">
    <property type="entry name" value="ATPase_AAA_core"/>
</dbReference>
<keyword evidence="5" id="KW-1185">Reference proteome</keyword>
<dbReference type="GO" id="GO:0005524">
    <property type="term" value="F:ATP binding"/>
    <property type="evidence" value="ECO:0007669"/>
    <property type="project" value="UniProtKB-KW"/>
</dbReference>
<dbReference type="OMA" id="RSQNEHE"/>
<evidence type="ECO:0000313" key="4">
    <source>
        <dbReference type="EMBL" id="CEF70325.1"/>
    </source>
</evidence>
<reference evidence="4 5" key="1">
    <citation type="submission" date="2014-09" db="EMBL/GenBank/DDBJ databases">
        <authorList>
            <person name="Martin A.A."/>
        </authorList>
    </citation>
    <scope>NUCLEOTIDE SEQUENCE</scope>
    <source>
        <strain evidence="5">ED321</strain>
        <strain evidence="4">ED321 Heterogonic</strain>
    </source>
</reference>
<dbReference type="GO" id="GO:0016887">
    <property type="term" value="F:ATP hydrolysis activity"/>
    <property type="evidence" value="ECO:0007669"/>
    <property type="project" value="InterPro"/>
</dbReference>
<accession>A0A090N0A1</accession>
<dbReference type="Gene3D" id="3.40.50.300">
    <property type="entry name" value="P-loop containing nucleotide triphosphate hydrolases"/>
    <property type="match status" value="1"/>
</dbReference>
<dbReference type="Gene3D" id="1.10.8.60">
    <property type="match status" value="1"/>
</dbReference>